<name>A0A167VK92_9AGAM</name>
<dbReference type="Pfam" id="PF18759">
    <property type="entry name" value="Plavaka"/>
    <property type="match status" value="2"/>
</dbReference>
<accession>A0A167VK92</accession>
<sequence>MDEDAAARRINIYHPFSSKEDWELGSWLAGSGMPQTAIDAFLKLGRIKKDPPSFSSARVLRQRIESLPSPPAWQHSVIEIPGYTTKEPMVLYWRDGLRIVEHLFSNPVFATCMEFTPYRPNATIVGVIMASDKTPLTVGTGNKEMWPVVMSIANIPSGPRMKASSAAFALAAYLPIPKFKDVSKPVQAALTARVFHHCIGIITQELRPAERHGHNMPDPDGLIRTCYTPLVSYIADLPEQRMISCVLSNQSPTSLAVVQEFGDAEQRPPRRRENTLARLAGLIQRVNPANVAAFVREAALVGLNGVHKPFWRDWGPACPSLFLTPDALHAWHKFFFDHVIKWVINIMGGAELDRRMSALPVRVGVRHWPNGISKLKQVTGREHRDLEKIIVVVIAGAVPTPVLRSIRALVEFIFQAQGVLIFHDQMHAIAQALREFHHFKNAIITAGGRQGKRGAILHFNIPKLEGMGRVVFNAEIMGAPFQYTSDITERCHIFLVKEPYRHSNGRDYHEQCVRYMDRDGKIWQFRLFTSISASGTGLVNRSRPSLLATMVDEASHLADHYPEATWLSNVLPSDEYRIRGAASKPCLFSNNLRSRLSDDLSTAFLVNVKPHYPRLSIYDATQKFHLPDFRGALGDYFDLQQDYAMRKGQRKSSSSCMLPFSHVDVWTNLRMQQHSSQDPRILLPVTTVQALPPSAEMPHGRCNTVLINNSTSGSSTISSAFDVVQLRLIFSPIYWDNTKERDVYCYAESFRFSPAHRVAQADGSEVFCPVPDIDMFLVNRHYRGDGVTRMGDIIKMTDIREVLELAPVFGKRMRDDMDCNNSLEIANSFYINNFADKETFHAILSYQ</sequence>
<proteinExistence type="predicted"/>
<dbReference type="InterPro" id="IPR041078">
    <property type="entry name" value="Plavaka"/>
</dbReference>
<reference evidence="2 3" key="1">
    <citation type="journal article" date="2016" name="Mol. Biol. Evol.">
        <title>Comparative Genomics of Early-Diverging Mushroom-Forming Fungi Provides Insights into the Origins of Lignocellulose Decay Capabilities.</title>
        <authorList>
            <person name="Nagy L.G."/>
            <person name="Riley R."/>
            <person name="Tritt A."/>
            <person name="Adam C."/>
            <person name="Daum C."/>
            <person name="Floudas D."/>
            <person name="Sun H."/>
            <person name="Yadav J.S."/>
            <person name="Pangilinan J."/>
            <person name="Larsson K.H."/>
            <person name="Matsuura K."/>
            <person name="Barry K."/>
            <person name="Labutti K."/>
            <person name="Kuo R."/>
            <person name="Ohm R.A."/>
            <person name="Bhattacharya S.S."/>
            <person name="Shirouzu T."/>
            <person name="Yoshinaga Y."/>
            <person name="Martin F.M."/>
            <person name="Grigoriev I.V."/>
            <person name="Hibbett D.S."/>
        </authorList>
    </citation>
    <scope>NUCLEOTIDE SEQUENCE [LARGE SCALE GENOMIC DNA]</scope>
    <source>
        <strain evidence="2 3">CBS 109695</strain>
    </source>
</reference>
<feature type="domain" description="DUF6830" evidence="1">
    <location>
        <begin position="601"/>
        <end position="711"/>
    </location>
</feature>
<dbReference type="Proteomes" id="UP000076532">
    <property type="component" value="Unassembled WGS sequence"/>
</dbReference>
<keyword evidence="3" id="KW-1185">Reference proteome</keyword>
<evidence type="ECO:0000313" key="3">
    <source>
        <dbReference type="Proteomes" id="UP000076532"/>
    </source>
</evidence>
<gene>
    <name evidence="2" type="ORF">FIBSPDRAFT_843318</name>
</gene>
<dbReference type="InterPro" id="IPR049233">
    <property type="entry name" value="DUF6830"/>
</dbReference>
<evidence type="ECO:0000313" key="2">
    <source>
        <dbReference type="EMBL" id="KZP05101.1"/>
    </source>
</evidence>
<protein>
    <recommendedName>
        <fullName evidence="1">DUF6830 domain-containing protein</fullName>
    </recommendedName>
</protein>
<organism evidence="2 3">
    <name type="scientific">Athelia psychrophila</name>
    <dbReference type="NCBI Taxonomy" id="1759441"/>
    <lineage>
        <taxon>Eukaryota</taxon>
        <taxon>Fungi</taxon>
        <taxon>Dikarya</taxon>
        <taxon>Basidiomycota</taxon>
        <taxon>Agaricomycotina</taxon>
        <taxon>Agaricomycetes</taxon>
        <taxon>Agaricomycetidae</taxon>
        <taxon>Atheliales</taxon>
        <taxon>Atheliaceae</taxon>
        <taxon>Athelia</taxon>
    </lineage>
</organism>
<evidence type="ECO:0000259" key="1">
    <source>
        <dbReference type="Pfam" id="PF20722"/>
    </source>
</evidence>
<dbReference type="Pfam" id="PF20722">
    <property type="entry name" value="DUF6830"/>
    <property type="match status" value="1"/>
</dbReference>
<dbReference type="AlphaFoldDB" id="A0A167VK92"/>
<dbReference type="OrthoDB" id="2418900at2759"/>
<dbReference type="EMBL" id="KV417862">
    <property type="protein sequence ID" value="KZP05101.1"/>
    <property type="molecule type" value="Genomic_DNA"/>
</dbReference>